<reference evidence="1 2" key="1">
    <citation type="submission" date="2008-07" db="EMBL/GenBank/DDBJ databases">
        <authorList>
            <person name="Tandeau de Marsac N."/>
            <person name="Ferriera S."/>
            <person name="Johnson J."/>
            <person name="Kravitz S."/>
            <person name="Beeson K."/>
            <person name="Sutton G."/>
            <person name="Rogers Y.-H."/>
            <person name="Friedman R."/>
            <person name="Frazier M."/>
            <person name="Venter J.C."/>
        </authorList>
    </citation>
    <scope>NUCLEOTIDE SEQUENCE [LARGE SCALE GENOMIC DNA]</scope>
    <source>
        <strain evidence="1 2">PCC 7420</strain>
    </source>
</reference>
<accession>B4VRF9</accession>
<dbReference type="Proteomes" id="UP000003835">
    <property type="component" value="Unassembled WGS sequence"/>
</dbReference>
<dbReference type="AlphaFoldDB" id="B4VRF9"/>
<sequence length="72" mass="7922">MFLEQTAQAEQLLEYIYRKSANCDIIAIPGLNGSNSYEKTNIVPMSNWSIFDLGLTRDSSHISLRVGQGASG</sequence>
<name>B4VRF9_9CYAN</name>
<keyword evidence="2" id="KW-1185">Reference proteome</keyword>
<evidence type="ECO:0000313" key="2">
    <source>
        <dbReference type="Proteomes" id="UP000003835"/>
    </source>
</evidence>
<gene>
    <name evidence="1" type="ORF">MC7420_1345</name>
</gene>
<dbReference type="HOGENOM" id="CLU_2715418_0_0_3"/>
<evidence type="ECO:0000313" key="1">
    <source>
        <dbReference type="EMBL" id="EDX75427.1"/>
    </source>
</evidence>
<proteinExistence type="predicted"/>
<protein>
    <submittedName>
        <fullName evidence="1">Uncharacterized protein</fullName>
    </submittedName>
</protein>
<dbReference type="EMBL" id="DS989849">
    <property type="protein sequence ID" value="EDX75427.1"/>
    <property type="molecule type" value="Genomic_DNA"/>
</dbReference>
<organism evidence="1 2">
    <name type="scientific">Coleofasciculus chthonoplastes PCC 7420</name>
    <dbReference type="NCBI Taxonomy" id="118168"/>
    <lineage>
        <taxon>Bacteria</taxon>
        <taxon>Bacillati</taxon>
        <taxon>Cyanobacteriota</taxon>
        <taxon>Cyanophyceae</taxon>
        <taxon>Coleofasciculales</taxon>
        <taxon>Coleofasciculaceae</taxon>
        <taxon>Coleofasciculus</taxon>
    </lineage>
</organism>